<proteinExistence type="inferred from homology"/>
<dbReference type="InterPro" id="IPR002942">
    <property type="entry name" value="S4_RNA-bd"/>
</dbReference>
<dbReference type="GO" id="GO:0009536">
    <property type="term" value="C:plastid"/>
    <property type="evidence" value="ECO:0007669"/>
    <property type="project" value="UniProtKB-SubCell"/>
</dbReference>
<dbReference type="InterPro" id="IPR022801">
    <property type="entry name" value="Ribosomal_uS4"/>
</dbReference>
<dbReference type="FunFam" id="3.10.290.10:FF:000081">
    <property type="entry name" value="30S ribosomal protein S4, chloroplastic"/>
    <property type="match status" value="1"/>
</dbReference>
<dbReference type="Pfam" id="PF01479">
    <property type="entry name" value="S4"/>
    <property type="match status" value="1"/>
</dbReference>
<reference evidence="11 12" key="1">
    <citation type="journal article" date="2013" name="Proc. Natl. Acad. Sci. U.S.A.">
        <title>Fine-scale variation in meiotic recombination in Mimulus inferred from population shotgun sequencing.</title>
        <authorList>
            <person name="Hellsten U."/>
            <person name="Wright K.M."/>
            <person name="Jenkins J."/>
            <person name="Shu S."/>
            <person name="Yuan Y."/>
            <person name="Wessler S.R."/>
            <person name="Schmutz J."/>
            <person name="Willis J.H."/>
            <person name="Rokhsar D.S."/>
        </authorList>
    </citation>
    <scope>NUCLEOTIDE SEQUENCE [LARGE SCALE GENOMIC DNA]</scope>
    <source>
        <strain evidence="12">cv. DUN x IM62</strain>
    </source>
</reference>
<evidence type="ECO:0000256" key="5">
    <source>
        <dbReference type="ARBA" id="ARBA00022884"/>
    </source>
</evidence>
<sequence>NDLFRLGMASTIPAACQLIHHRHILVNGRIVNIRSYHCKSRDIISAKDEQKSITLIQNSLHSFPHAEVPNHLTLNPFKYKGLVEPLRHPSKESKIPLFFDMYVSKT</sequence>
<feature type="domain" description="RNA-binding S4" evidence="10">
    <location>
        <begin position="3"/>
        <end position="61"/>
    </location>
</feature>
<keyword evidence="5 9" id="KW-0694">RNA-binding</keyword>
<dbReference type="PROSITE" id="PS50889">
    <property type="entry name" value="S4"/>
    <property type="match status" value="1"/>
</dbReference>
<dbReference type="GO" id="GO:0005840">
    <property type="term" value="C:ribosome"/>
    <property type="evidence" value="ECO:0007669"/>
    <property type="project" value="UniProtKB-KW"/>
</dbReference>
<keyword evidence="7" id="KW-0687">Ribonucleoprotein</keyword>
<dbReference type="AlphaFoldDB" id="A0A022QX27"/>
<evidence type="ECO:0000256" key="3">
    <source>
        <dbReference type="ARBA" id="ARBA00022640"/>
    </source>
</evidence>
<protein>
    <recommendedName>
        <fullName evidence="8">Small ribosomal subunit protein uS4c</fullName>
    </recommendedName>
</protein>
<evidence type="ECO:0000256" key="4">
    <source>
        <dbReference type="ARBA" id="ARBA00022730"/>
    </source>
</evidence>
<dbReference type="PANTHER" id="PTHR11831:SF4">
    <property type="entry name" value="SMALL RIBOSOMAL SUBUNIT PROTEIN US4M"/>
    <property type="match status" value="1"/>
</dbReference>
<dbReference type="GO" id="GO:1990904">
    <property type="term" value="C:ribonucleoprotein complex"/>
    <property type="evidence" value="ECO:0007669"/>
    <property type="project" value="UniProtKB-KW"/>
</dbReference>
<evidence type="ECO:0000256" key="2">
    <source>
        <dbReference type="ARBA" id="ARBA00007465"/>
    </source>
</evidence>
<evidence type="ECO:0000256" key="9">
    <source>
        <dbReference type="PROSITE-ProRule" id="PRU00182"/>
    </source>
</evidence>
<comment type="similarity">
    <text evidence="2">Belongs to the universal ribosomal protein uS4 family.</text>
</comment>
<keyword evidence="6" id="KW-0689">Ribosomal protein</keyword>
<evidence type="ECO:0000259" key="10">
    <source>
        <dbReference type="SMART" id="SM00363"/>
    </source>
</evidence>
<evidence type="ECO:0000256" key="6">
    <source>
        <dbReference type="ARBA" id="ARBA00022980"/>
    </source>
</evidence>
<dbReference type="SUPFAM" id="SSF55174">
    <property type="entry name" value="Alpha-L RNA-binding motif"/>
    <property type="match status" value="1"/>
</dbReference>
<keyword evidence="4" id="KW-0699">rRNA-binding</keyword>
<dbReference type="PANTHER" id="PTHR11831">
    <property type="entry name" value="30S 40S RIBOSOMAL PROTEIN"/>
    <property type="match status" value="1"/>
</dbReference>
<feature type="non-terminal residue" evidence="11">
    <location>
        <position position="1"/>
    </location>
</feature>
<organism evidence="11 12">
    <name type="scientific">Erythranthe guttata</name>
    <name type="common">Yellow monkey flower</name>
    <name type="synonym">Mimulus guttatus</name>
    <dbReference type="NCBI Taxonomy" id="4155"/>
    <lineage>
        <taxon>Eukaryota</taxon>
        <taxon>Viridiplantae</taxon>
        <taxon>Streptophyta</taxon>
        <taxon>Embryophyta</taxon>
        <taxon>Tracheophyta</taxon>
        <taxon>Spermatophyta</taxon>
        <taxon>Magnoliopsida</taxon>
        <taxon>eudicotyledons</taxon>
        <taxon>Gunneridae</taxon>
        <taxon>Pentapetalae</taxon>
        <taxon>asterids</taxon>
        <taxon>lamiids</taxon>
        <taxon>Lamiales</taxon>
        <taxon>Phrymaceae</taxon>
        <taxon>Erythranthe</taxon>
    </lineage>
</organism>
<evidence type="ECO:0000256" key="8">
    <source>
        <dbReference type="ARBA" id="ARBA00035158"/>
    </source>
</evidence>
<dbReference type="InterPro" id="IPR036986">
    <property type="entry name" value="S4_RNA-bd_sf"/>
</dbReference>
<dbReference type="STRING" id="4155.A0A022QX27"/>
<name>A0A022QX27_ERYGU</name>
<accession>A0A022QX27</accession>
<keyword evidence="3" id="KW-0934">Plastid</keyword>
<dbReference type="SMART" id="SM00363">
    <property type="entry name" value="S4"/>
    <property type="match status" value="1"/>
</dbReference>
<gene>
    <name evidence="11" type="ORF">MIMGU_mgv1a025762mg</name>
</gene>
<dbReference type="CDD" id="cd00165">
    <property type="entry name" value="S4"/>
    <property type="match status" value="1"/>
</dbReference>
<evidence type="ECO:0000256" key="1">
    <source>
        <dbReference type="ARBA" id="ARBA00004474"/>
    </source>
</evidence>
<comment type="subcellular location">
    <subcellularLocation>
        <location evidence="1">Plastid</location>
    </subcellularLocation>
</comment>
<keyword evidence="12" id="KW-1185">Reference proteome</keyword>
<evidence type="ECO:0000313" key="11">
    <source>
        <dbReference type="EMBL" id="EYU33212.1"/>
    </source>
</evidence>
<dbReference type="GO" id="GO:0019843">
    <property type="term" value="F:rRNA binding"/>
    <property type="evidence" value="ECO:0007669"/>
    <property type="project" value="UniProtKB-KW"/>
</dbReference>
<dbReference type="Proteomes" id="UP000030748">
    <property type="component" value="Unassembled WGS sequence"/>
</dbReference>
<evidence type="ECO:0000313" key="12">
    <source>
        <dbReference type="Proteomes" id="UP000030748"/>
    </source>
</evidence>
<dbReference type="EMBL" id="KI630787">
    <property type="protein sequence ID" value="EYU33212.1"/>
    <property type="molecule type" value="Genomic_DNA"/>
</dbReference>
<evidence type="ECO:0000256" key="7">
    <source>
        <dbReference type="ARBA" id="ARBA00023274"/>
    </source>
</evidence>
<dbReference type="Gene3D" id="3.10.290.10">
    <property type="entry name" value="RNA-binding S4 domain"/>
    <property type="match status" value="1"/>
</dbReference>